<dbReference type="InterPro" id="IPR027806">
    <property type="entry name" value="HARBI1_dom"/>
</dbReference>
<keyword evidence="5" id="KW-1185">Reference proteome</keyword>
<dbReference type="Pfam" id="PF13359">
    <property type="entry name" value="DDE_Tnp_4"/>
    <property type="match status" value="1"/>
</dbReference>
<gene>
    <name evidence="4" type="ORF">XENOCAPTIV_023504</name>
</gene>
<evidence type="ECO:0000256" key="1">
    <source>
        <dbReference type="ARBA" id="ARBA00001968"/>
    </source>
</evidence>
<organism evidence="4 5">
    <name type="scientific">Xenoophorus captivus</name>
    <dbReference type="NCBI Taxonomy" id="1517983"/>
    <lineage>
        <taxon>Eukaryota</taxon>
        <taxon>Metazoa</taxon>
        <taxon>Chordata</taxon>
        <taxon>Craniata</taxon>
        <taxon>Vertebrata</taxon>
        <taxon>Euteleostomi</taxon>
        <taxon>Actinopterygii</taxon>
        <taxon>Neopterygii</taxon>
        <taxon>Teleostei</taxon>
        <taxon>Neoteleostei</taxon>
        <taxon>Acanthomorphata</taxon>
        <taxon>Ovalentaria</taxon>
        <taxon>Atherinomorphae</taxon>
        <taxon>Cyprinodontiformes</taxon>
        <taxon>Goodeidae</taxon>
        <taxon>Xenoophorus</taxon>
    </lineage>
</organism>
<evidence type="ECO:0000313" key="4">
    <source>
        <dbReference type="EMBL" id="MEQ2203055.1"/>
    </source>
</evidence>
<comment type="caution">
    <text evidence="4">The sequence shown here is derived from an EMBL/GenBank/DDBJ whole genome shotgun (WGS) entry which is preliminary data.</text>
</comment>
<comment type="cofactor">
    <cofactor evidence="1">
        <name>a divalent metal cation</name>
        <dbReference type="ChEBI" id="CHEBI:60240"/>
    </cofactor>
</comment>
<keyword evidence="2" id="KW-0479">Metal-binding</keyword>
<feature type="non-terminal residue" evidence="4">
    <location>
        <position position="1"/>
    </location>
</feature>
<feature type="domain" description="DDE Tnp4" evidence="3">
    <location>
        <begin position="1"/>
        <end position="62"/>
    </location>
</feature>
<reference evidence="4 5" key="1">
    <citation type="submission" date="2021-06" db="EMBL/GenBank/DDBJ databases">
        <authorList>
            <person name="Palmer J.M."/>
        </authorList>
    </citation>
    <scope>NUCLEOTIDE SEQUENCE [LARGE SCALE GENOMIC DNA]</scope>
    <source>
        <strain evidence="4 5">XC_2019</strain>
        <tissue evidence="4">Muscle</tissue>
    </source>
</reference>
<evidence type="ECO:0000259" key="3">
    <source>
        <dbReference type="Pfam" id="PF13359"/>
    </source>
</evidence>
<proteinExistence type="predicted"/>
<name>A0ABV0R4K3_9TELE</name>
<dbReference type="Proteomes" id="UP001434883">
    <property type="component" value="Unassembled WGS sequence"/>
</dbReference>
<accession>A0ABV0R4K3</accession>
<dbReference type="EMBL" id="JAHRIN010034145">
    <property type="protein sequence ID" value="MEQ2203055.1"/>
    <property type="molecule type" value="Genomic_DNA"/>
</dbReference>
<protein>
    <recommendedName>
        <fullName evidence="3">DDE Tnp4 domain-containing protein</fullName>
    </recommendedName>
</protein>
<evidence type="ECO:0000313" key="5">
    <source>
        <dbReference type="Proteomes" id="UP001434883"/>
    </source>
</evidence>
<sequence>GSHIPITALQENYMDYSNQKGWHSVILQDAVDGKGLFRNVLNRLPGSLHDTRILWLSALWELVSQ</sequence>
<evidence type="ECO:0000256" key="2">
    <source>
        <dbReference type="ARBA" id="ARBA00022723"/>
    </source>
</evidence>